<evidence type="ECO:0000256" key="6">
    <source>
        <dbReference type="SAM" id="Phobius"/>
    </source>
</evidence>
<evidence type="ECO:0000313" key="8">
    <source>
        <dbReference type="EMBL" id="EFC50019.1"/>
    </source>
</evidence>
<keyword evidence="9" id="KW-1185">Reference proteome</keyword>
<keyword evidence="3 6" id="KW-1133">Transmembrane helix</keyword>
<dbReference type="VEuPathDB" id="AmoebaDB:NAEGRDRAFT_62116"/>
<feature type="transmembrane region" description="Helical" evidence="6">
    <location>
        <begin position="463"/>
        <end position="483"/>
    </location>
</feature>
<feature type="compositionally biased region" description="Low complexity" evidence="5">
    <location>
        <begin position="660"/>
        <end position="669"/>
    </location>
</feature>
<evidence type="ECO:0000256" key="1">
    <source>
        <dbReference type="ARBA" id="ARBA00004141"/>
    </source>
</evidence>
<dbReference type="KEGG" id="ngr:NAEGRDRAFT_62116"/>
<reference evidence="8 9" key="1">
    <citation type="journal article" date="2010" name="Cell">
        <title>The genome of Naegleria gruberi illuminates early eukaryotic versatility.</title>
        <authorList>
            <person name="Fritz-Laylin L.K."/>
            <person name="Prochnik S.E."/>
            <person name="Ginger M.L."/>
            <person name="Dacks J.B."/>
            <person name="Carpenter M.L."/>
            <person name="Field M.C."/>
            <person name="Kuo A."/>
            <person name="Paredez A."/>
            <person name="Chapman J."/>
            <person name="Pham J."/>
            <person name="Shu S."/>
            <person name="Neupane R."/>
            <person name="Cipriano M."/>
            <person name="Mancuso J."/>
            <person name="Tu H."/>
            <person name="Salamov A."/>
            <person name="Lindquist E."/>
            <person name="Shapiro H."/>
            <person name="Lucas S."/>
            <person name="Grigoriev I.V."/>
            <person name="Cande W.Z."/>
            <person name="Fulton C."/>
            <person name="Rokhsar D.S."/>
            <person name="Dawson S.C."/>
        </authorList>
    </citation>
    <scope>NUCLEOTIDE SEQUENCE [LARGE SCALE GENOMIC DNA]</scope>
    <source>
        <strain evidence="8 9">NEG-M</strain>
    </source>
</reference>
<feature type="transmembrane region" description="Helical" evidence="6">
    <location>
        <begin position="398"/>
        <end position="420"/>
    </location>
</feature>
<feature type="domain" description="Polycystin cation channel PKD1/PKD2" evidence="7">
    <location>
        <begin position="509"/>
        <end position="638"/>
    </location>
</feature>
<feature type="region of interest" description="Disordered" evidence="5">
    <location>
        <begin position="87"/>
        <end position="121"/>
    </location>
</feature>
<dbReference type="PANTHER" id="PTHR12127:SF7">
    <property type="entry name" value="SD02261P"/>
    <property type="match status" value="1"/>
</dbReference>
<dbReference type="AlphaFoldDB" id="D2UZZ5"/>
<dbReference type="InterPro" id="IPR013122">
    <property type="entry name" value="PKD1_2_channel"/>
</dbReference>
<dbReference type="GO" id="GO:0016020">
    <property type="term" value="C:membrane"/>
    <property type="evidence" value="ECO:0007669"/>
    <property type="project" value="UniProtKB-SubCell"/>
</dbReference>
<dbReference type="InterPro" id="IPR011042">
    <property type="entry name" value="6-blade_b-propeller_TolB-like"/>
</dbReference>
<dbReference type="PANTHER" id="PTHR12127">
    <property type="entry name" value="MUCOLIPIN"/>
    <property type="match status" value="1"/>
</dbReference>
<feature type="region of interest" description="Disordered" evidence="5">
    <location>
        <begin position="43"/>
        <end position="69"/>
    </location>
</feature>
<keyword evidence="4 6" id="KW-0472">Membrane</keyword>
<gene>
    <name evidence="8" type="ORF">NAEGRDRAFT_62116</name>
</gene>
<dbReference type="OrthoDB" id="263481at2759"/>
<dbReference type="eggNOG" id="KOG3733">
    <property type="taxonomic scope" value="Eukaryota"/>
</dbReference>
<evidence type="ECO:0000256" key="4">
    <source>
        <dbReference type="ARBA" id="ARBA00023136"/>
    </source>
</evidence>
<dbReference type="Gene3D" id="1.10.287.70">
    <property type="match status" value="1"/>
</dbReference>
<keyword evidence="2 6" id="KW-0812">Transmembrane</keyword>
<feature type="region of interest" description="Disordered" evidence="5">
    <location>
        <begin position="651"/>
        <end position="680"/>
    </location>
</feature>
<evidence type="ECO:0000259" key="7">
    <source>
        <dbReference type="Pfam" id="PF08016"/>
    </source>
</evidence>
<dbReference type="InParanoid" id="D2UZZ5"/>
<organism evidence="9">
    <name type="scientific">Naegleria gruberi</name>
    <name type="common">Amoeba</name>
    <dbReference type="NCBI Taxonomy" id="5762"/>
    <lineage>
        <taxon>Eukaryota</taxon>
        <taxon>Discoba</taxon>
        <taxon>Heterolobosea</taxon>
        <taxon>Tetramitia</taxon>
        <taxon>Eutetramitia</taxon>
        <taxon>Vahlkampfiidae</taxon>
        <taxon>Naegleria</taxon>
    </lineage>
</organism>
<evidence type="ECO:0000256" key="2">
    <source>
        <dbReference type="ARBA" id="ARBA00022692"/>
    </source>
</evidence>
<evidence type="ECO:0000256" key="3">
    <source>
        <dbReference type="ARBA" id="ARBA00022989"/>
    </source>
</evidence>
<feature type="transmembrane region" description="Helical" evidence="6">
    <location>
        <begin position="503"/>
        <end position="525"/>
    </location>
</feature>
<dbReference type="eggNOG" id="KOG2177">
    <property type="taxonomic scope" value="Eukaryota"/>
</dbReference>
<feature type="compositionally biased region" description="Polar residues" evidence="5">
    <location>
        <begin position="1"/>
        <end position="18"/>
    </location>
</feature>
<dbReference type="SUPFAM" id="SSF63825">
    <property type="entry name" value="YWTD domain"/>
    <property type="match status" value="1"/>
</dbReference>
<feature type="transmembrane region" description="Helical" evidence="6">
    <location>
        <begin position="613"/>
        <end position="633"/>
    </location>
</feature>
<dbReference type="Gene3D" id="2.120.10.30">
    <property type="entry name" value="TolB, C-terminal domain"/>
    <property type="match status" value="1"/>
</dbReference>
<sequence>MEDSLQTNESPSSVTAKQRNIPLIIPKGLNVDDKTLFRKKSVTFNSPSSTGQSSPPPSIVITKTTTDNSVPVIDIQEEEPTSKYYQMEEDETPRSILTSSEIKSRRNSIKSSRRKSIKQQPPKLKHAMMTWFRTQKESLKQKAKSATPEAMLTTGPIVKLFKYGKIPWKLLIQCLLLILITTKVVLLSEKRNNYFINNDITFATSFLKDGFENYEANVDGFFSSYFYSTDDVIADISNTVSSYYLFPRKNVDVWVFPRDLSRGDLISPVEAKLSLFTESPRDFILNGSDTTFSREPLIEESDLLTLDKPLGSVLEGYFANNSRSLFDRLDKLTLKFSIIGLDRSNYVVNGFAECVFWTITKTYRNNEGGKLTSFILRDYDICNRTDRKAVMEFYKPSIWVSLVISFASALALALDVKSVIFRLRMFKKIRDLETLKHVGQVIPINSDDNFIKQKIKRIIYHRYKNICLADLPGVLSYWFIFSFSQHMTNMFSFIFELLTPGNIQINSFFIGMSCMLTYSSTMRFFQFHNEFYMFSKAFERGLPQVIRFIITTLPLYIGFGVLGTVMFGEYSRYFLDLNESLVTLFSLIFQDNMHDTFDSVFGNKTFTAYFSRLYIYVYTAIFICVIANVFTSIMEDAFFSLKENQENLNNQVQEEEKKNTTTSTSVPNNNEDDSDYDTESNVSVMDVSLADITDEEEIYWNQAIEREQKKENNLVETKNKYFPNEPKSLSYILDEESIEDNIDRILFIVKEACNGKVLTEEQQSLLEEIERNAQSVYSNRTFVELDEDHLIGKPTLLININYFPSVLNYLMSLDFTLENRANIIGFGGDLQSIDTLRDYVLYHEFPYPVFKTDSCDFILQLLDQEGNLFSTYYDEMEIFERLVRDTDDIIEKSIHIQMKEFEWQRLDKPIERLLQPQTLFQYPTFLEKADKHLFISDTFHNRIVKMKPDGHVEYVFGDGFAGLKDGIFSDCKFYRPQGLFHDIQQNQIIVADTNNNTIRRINLNENFVSTLIQNNLGQGTDLESYLLRDDTTRIMLTEEYIEKQFIFEREKEWLKNTPKPLTVDFTACSKAISKPVDLFINYDENCLYVAETGYRHIWKIRLENGLVEDVLPIMIHKYLRNDFSKYISQVFPSLELNSRANQSRKNLFAEFSFLKHRSSIQQNKTPSFHYIIESPTALYRPHSDNEYKFRQIKVTPSSTLTSTTIGNDGIIESVACKTIFTSTGIGFKNGSIVGKEKPEFNHPISIVKIENDLFISDSCK</sequence>
<dbReference type="RefSeq" id="XP_002682763.1">
    <property type="nucleotide sequence ID" value="XM_002682717.1"/>
</dbReference>
<feature type="region of interest" description="Disordered" evidence="5">
    <location>
        <begin position="1"/>
        <end position="23"/>
    </location>
</feature>
<proteinExistence type="predicted"/>
<comment type="subcellular location">
    <subcellularLocation>
        <location evidence="1">Membrane</location>
        <topology evidence="1">Multi-pass membrane protein</topology>
    </subcellularLocation>
</comment>
<feature type="compositionally biased region" description="Basic residues" evidence="5">
    <location>
        <begin position="105"/>
        <end position="117"/>
    </location>
</feature>
<protein>
    <submittedName>
        <fullName evidence="8">Predicted protein</fullName>
    </submittedName>
</protein>
<dbReference type="InterPro" id="IPR039031">
    <property type="entry name" value="Mucolipin"/>
</dbReference>
<evidence type="ECO:0000256" key="5">
    <source>
        <dbReference type="SAM" id="MobiDB-lite"/>
    </source>
</evidence>
<evidence type="ECO:0000313" key="9">
    <source>
        <dbReference type="Proteomes" id="UP000006671"/>
    </source>
</evidence>
<dbReference type="GeneID" id="8863000"/>
<dbReference type="GO" id="GO:0072345">
    <property type="term" value="F:NAADP-sensitive calcium-release channel activity"/>
    <property type="evidence" value="ECO:0007669"/>
    <property type="project" value="TreeGrafter"/>
</dbReference>
<name>D2UZZ5_NAEGR</name>
<dbReference type="Proteomes" id="UP000006671">
    <property type="component" value="Unassembled WGS sequence"/>
</dbReference>
<dbReference type="Pfam" id="PF08016">
    <property type="entry name" value="PKD_channel"/>
    <property type="match status" value="1"/>
</dbReference>
<dbReference type="EMBL" id="GG738846">
    <property type="protein sequence ID" value="EFC50019.1"/>
    <property type="molecule type" value="Genomic_DNA"/>
</dbReference>
<accession>D2UZZ5</accession>
<feature type="transmembrane region" description="Helical" evidence="6">
    <location>
        <begin position="545"/>
        <end position="567"/>
    </location>
</feature>